<organism evidence="1">
    <name type="scientific">Lepeophtheirus salmonis</name>
    <name type="common">Salmon louse</name>
    <name type="synonym">Caligus salmonis</name>
    <dbReference type="NCBI Taxonomy" id="72036"/>
    <lineage>
        <taxon>Eukaryota</taxon>
        <taxon>Metazoa</taxon>
        <taxon>Ecdysozoa</taxon>
        <taxon>Arthropoda</taxon>
        <taxon>Crustacea</taxon>
        <taxon>Multicrustacea</taxon>
        <taxon>Hexanauplia</taxon>
        <taxon>Copepoda</taxon>
        <taxon>Siphonostomatoida</taxon>
        <taxon>Caligidae</taxon>
        <taxon>Lepeophtheirus</taxon>
    </lineage>
</organism>
<accession>A0A0K2T5F6</accession>
<dbReference type="EMBL" id="HACA01003325">
    <property type="protein sequence ID" value="CDW20686.1"/>
    <property type="molecule type" value="Transcribed_RNA"/>
</dbReference>
<evidence type="ECO:0000313" key="1">
    <source>
        <dbReference type="EMBL" id="CDW20686.1"/>
    </source>
</evidence>
<protein>
    <submittedName>
        <fullName evidence="1">Uncharacterized protein</fullName>
    </submittedName>
</protein>
<sequence length="148" mass="16614">MLVDIGYSDSARFMFDEVSQISLISSNLERRLKSQGAEKRFVIIGVDKMETSAITIFEIFLTSLDNSLMHISAFKVERISDFTDPVPVDIFKFPHFKGLKLRDSVGLPSSFDVLIGIDMLPRFIDDIPIKLGNIDETHSRFDLVIGGG</sequence>
<feature type="non-terminal residue" evidence="1">
    <location>
        <position position="148"/>
    </location>
</feature>
<name>A0A0K2T5F6_LEPSM</name>
<dbReference type="AlphaFoldDB" id="A0A0K2T5F6"/>
<reference evidence="1" key="1">
    <citation type="submission" date="2014-05" db="EMBL/GenBank/DDBJ databases">
        <authorList>
            <person name="Chronopoulou M."/>
        </authorList>
    </citation>
    <scope>NUCLEOTIDE SEQUENCE</scope>
    <source>
        <tissue evidence="1">Whole organism</tissue>
    </source>
</reference>
<proteinExistence type="predicted"/>